<dbReference type="Pfam" id="PF02653">
    <property type="entry name" value="BPD_transp_2"/>
    <property type="match status" value="1"/>
</dbReference>
<evidence type="ECO:0000256" key="5">
    <source>
        <dbReference type="ARBA" id="ARBA00023136"/>
    </source>
</evidence>
<dbReference type="InterPro" id="IPR001851">
    <property type="entry name" value="ABC_transp_permease"/>
</dbReference>
<evidence type="ECO:0000256" key="3">
    <source>
        <dbReference type="ARBA" id="ARBA00022692"/>
    </source>
</evidence>
<organism evidence="7 8">
    <name type="scientific">Agathobaculum faecis</name>
    <dbReference type="NCBI Taxonomy" id="2763013"/>
    <lineage>
        <taxon>Bacteria</taxon>
        <taxon>Bacillati</taxon>
        <taxon>Bacillota</taxon>
        <taxon>Clostridia</taxon>
        <taxon>Eubacteriales</taxon>
        <taxon>Butyricicoccaceae</taxon>
        <taxon>Agathobaculum</taxon>
    </lineage>
</organism>
<keyword evidence="5 6" id="KW-0472">Membrane</keyword>
<comment type="caution">
    <text evidence="7">The sequence shown here is derived from an EMBL/GenBank/DDBJ whole genome shotgun (WGS) entry which is preliminary data.</text>
</comment>
<dbReference type="GO" id="GO:0005886">
    <property type="term" value="C:plasma membrane"/>
    <property type="evidence" value="ECO:0007669"/>
    <property type="project" value="UniProtKB-SubCell"/>
</dbReference>
<dbReference type="RefSeq" id="WP_107631328.1">
    <property type="nucleotide sequence ID" value="NZ_JACOPL010000002.1"/>
</dbReference>
<evidence type="ECO:0000256" key="1">
    <source>
        <dbReference type="ARBA" id="ARBA00004651"/>
    </source>
</evidence>
<protein>
    <submittedName>
        <fullName evidence="7">ABC transporter permease</fullName>
    </submittedName>
</protein>
<feature type="transmembrane region" description="Helical" evidence="6">
    <location>
        <begin position="53"/>
        <end position="83"/>
    </location>
</feature>
<dbReference type="AlphaFoldDB" id="A0A923LTT7"/>
<feature type="transmembrane region" description="Helical" evidence="6">
    <location>
        <begin position="12"/>
        <end position="33"/>
    </location>
</feature>
<evidence type="ECO:0000256" key="2">
    <source>
        <dbReference type="ARBA" id="ARBA00022475"/>
    </source>
</evidence>
<comment type="subcellular location">
    <subcellularLocation>
        <location evidence="1">Cell membrane</location>
        <topology evidence="1">Multi-pass membrane protein</topology>
    </subcellularLocation>
</comment>
<keyword evidence="8" id="KW-1185">Reference proteome</keyword>
<evidence type="ECO:0000313" key="8">
    <source>
        <dbReference type="Proteomes" id="UP000606499"/>
    </source>
</evidence>
<dbReference type="CDD" id="cd06579">
    <property type="entry name" value="TM_PBP1_transp_AraH_like"/>
    <property type="match status" value="1"/>
</dbReference>
<keyword evidence="4 6" id="KW-1133">Transmembrane helix</keyword>
<reference evidence="7" key="1">
    <citation type="submission" date="2020-08" db="EMBL/GenBank/DDBJ databases">
        <title>Genome public.</title>
        <authorList>
            <person name="Liu C."/>
            <person name="Sun Q."/>
        </authorList>
    </citation>
    <scope>NUCLEOTIDE SEQUENCE</scope>
    <source>
        <strain evidence="7">NSJ-28</strain>
    </source>
</reference>
<evidence type="ECO:0000313" key="7">
    <source>
        <dbReference type="EMBL" id="MBC5724247.1"/>
    </source>
</evidence>
<gene>
    <name evidence="7" type="ORF">H8S45_02025</name>
</gene>
<feature type="transmembrane region" description="Helical" evidence="6">
    <location>
        <begin position="297"/>
        <end position="313"/>
    </location>
</feature>
<name>A0A923LTT7_9FIRM</name>
<dbReference type="PANTHER" id="PTHR32196">
    <property type="entry name" value="ABC TRANSPORTER PERMEASE PROTEIN YPHD-RELATED-RELATED"/>
    <property type="match status" value="1"/>
</dbReference>
<keyword evidence="3 6" id="KW-0812">Transmembrane</keyword>
<feature type="transmembrane region" description="Helical" evidence="6">
    <location>
        <begin position="269"/>
        <end position="291"/>
    </location>
</feature>
<dbReference type="GO" id="GO:0022857">
    <property type="term" value="F:transmembrane transporter activity"/>
    <property type="evidence" value="ECO:0007669"/>
    <property type="project" value="InterPro"/>
</dbReference>
<evidence type="ECO:0000256" key="6">
    <source>
        <dbReference type="SAM" id="Phobius"/>
    </source>
</evidence>
<dbReference type="Proteomes" id="UP000606499">
    <property type="component" value="Unassembled WGS sequence"/>
</dbReference>
<sequence>MEKSIKWKDRFARLNVPIIFWGLLLLVVILGFVSPNSVKPAHLLDFTRQAAPMILVAIGQTIVMMIGGLDLSVAAVMVLIDVVAAQMMMNDPSRAVPVALLCLCIGMVVGLVNGFLCAVMHMPSFVVTLGMSTLLLGVTLLYSGGSPKGSIPDNFRFLGTGFAGKIPMAAIVWLVIAAVVILVMRFLPIGRYIMATGVNPMAVYQSGVDPVRIQLTCYVLCGLFAALAGLQISAYIGTASLQLGEDYQTRSIAVALLGGAAFTGGKGSIFGTILASLFMVVMSSLIAVLNMDAGDQNIIQGVIILVGLLLSGMKKDD</sequence>
<dbReference type="EMBL" id="JACOPL010000002">
    <property type="protein sequence ID" value="MBC5724247.1"/>
    <property type="molecule type" value="Genomic_DNA"/>
</dbReference>
<feature type="transmembrane region" description="Helical" evidence="6">
    <location>
        <begin position="122"/>
        <end position="145"/>
    </location>
</feature>
<keyword evidence="2" id="KW-1003">Cell membrane</keyword>
<feature type="transmembrane region" description="Helical" evidence="6">
    <location>
        <begin position="213"/>
        <end position="236"/>
    </location>
</feature>
<proteinExistence type="predicted"/>
<evidence type="ECO:0000256" key="4">
    <source>
        <dbReference type="ARBA" id="ARBA00022989"/>
    </source>
</evidence>
<accession>A0A923LTT7</accession>
<feature type="transmembrane region" description="Helical" evidence="6">
    <location>
        <begin position="95"/>
        <end position="116"/>
    </location>
</feature>
<feature type="transmembrane region" description="Helical" evidence="6">
    <location>
        <begin position="166"/>
        <end position="193"/>
    </location>
</feature>